<accession>A0A8T9Q6V1</accession>
<gene>
    <name evidence="1" type="ORF">MUN79_23245</name>
</gene>
<organism evidence="1 2">
    <name type="scientific">Hymenobacter cellulosilyticus</name>
    <dbReference type="NCBI Taxonomy" id="2932248"/>
    <lineage>
        <taxon>Bacteria</taxon>
        <taxon>Pseudomonadati</taxon>
        <taxon>Bacteroidota</taxon>
        <taxon>Cytophagia</taxon>
        <taxon>Cytophagales</taxon>
        <taxon>Hymenobacteraceae</taxon>
        <taxon>Hymenobacter</taxon>
    </lineage>
</organism>
<dbReference type="Pfam" id="PF13289">
    <property type="entry name" value="SIR2_2"/>
    <property type="match status" value="1"/>
</dbReference>
<evidence type="ECO:0000313" key="1">
    <source>
        <dbReference type="EMBL" id="UOQ71500.1"/>
    </source>
</evidence>
<keyword evidence="2" id="KW-1185">Reference proteome</keyword>
<proteinExistence type="predicted"/>
<sequence>MSFVIPNNVLSAVKAKKLVVFAGAGMSRRFGLPDWKQMVVDVINKSDDNKLKGFIQLLEDGLLSPIEVLDKLLPEKNDIYRYIEENFKINNVELLNCHYDIMKLSGKVVTTNYDNAFELACPEAYSAVYDSSFKINQLKGKDSYIFKIHGSSSVDPSGCVVFTKDYEALYARENAAILKMKELFINNTILFIGFGFNDPYVNNLFTYIDQMFDGSNVHYVVTSTPNDFKKFSFIKPIVVSNYSDIDQVINQCLDSKKDVIESAPVLLSNFNKVERFPKFAFLYPKPVDIKIFDDIHQIVNCFENLNIEFVKSYLNVRALQKVDDYDFIIIIAKVYKGKLYIEDDNMKSQLVSIDELSSYLMDETICKIIISDDVIDISLVSNAVNIFNYKNSAINKFVYKSLRNLEDVSSIDNINVNNFMPVDKITKGSFVEKSLYGKRNIIDFTHKSVDDIVGRIEEQGIVAGKIRSIVSSGKVLNIKGSGERVKRPWQKKLHLSYITEDSLITVCLLYLVNK</sequence>
<dbReference type="Gene3D" id="3.40.50.1220">
    <property type="entry name" value="TPP-binding domain"/>
    <property type="match status" value="1"/>
</dbReference>
<evidence type="ECO:0000313" key="2">
    <source>
        <dbReference type="Proteomes" id="UP000831796"/>
    </source>
</evidence>
<dbReference type="AlphaFoldDB" id="A0A8T9Q6V1"/>
<dbReference type="InterPro" id="IPR029035">
    <property type="entry name" value="DHS-like_NAD/FAD-binding_dom"/>
</dbReference>
<protein>
    <submittedName>
        <fullName evidence="1">SIR2 family protein</fullName>
    </submittedName>
</protein>
<dbReference type="EMBL" id="CP095046">
    <property type="protein sequence ID" value="UOQ71500.1"/>
    <property type="molecule type" value="Genomic_DNA"/>
</dbReference>
<dbReference type="KEGG" id="hcu:MUN79_23245"/>
<dbReference type="SUPFAM" id="SSF52467">
    <property type="entry name" value="DHS-like NAD/FAD-binding domain"/>
    <property type="match status" value="1"/>
</dbReference>
<dbReference type="Proteomes" id="UP000831796">
    <property type="component" value="Chromosome"/>
</dbReference>
<dbReference type="RefSeq" id="WP_244674907.1">
    <property type="nucleotide sequence ID" value="NZ_CP095046.1"/>
</dbReference>
<name>A0A8T9Q6V1_9BACT</name>
<reference evidence="1" key="1">
    <citation type="submission" date="2022-04" db="EMBL/GenBank/DDBJ databases">
        <title>Hymenobacter sp. isolated from the air.</title>
        <authorList>
            <person name="Won M."/>
            <person name="Lee C.-M."/>
            <person name="Woen H.-Y."/>
            <person name="Kwon S.-W."/>
        </authorList>
    </citation>
    <scope>NUCLEOTIDE SEQUENCE</scope>
    <source>
        <strain evidence="1">5116S-3</strain>
    </source>
</reference>